<evidence type="ECO:0000256" key="2">
    <source>
        <dbReference type="ARBA" id="ARBA00009265"/>
    </source>
</evidence>
<keyword evidence="6" id="KW-1185">Reference proteome</keyword>
<feature type="region of interest" description="Disordered" evidence="4">
    <location>
        <begin position="637"/>
        <end position="659"/>
    </location>
</feature>
<feature type="compositionally biased region" description="Basic residues" evidence="4">
    <location>
        <begin position="116"/>
        <end position="128"/>
    </location>
</feature>
<dbReference type="Proteomes" id="UP000289340">
    <property type="component" value="Chromosome 16"/>
</dbReference>
<organism evidence="5 6">
    <name type="scientific">Glycine soja</name>
    <name type="common">Wild soybean</name>
    <dbReference type="NCBI Taxonomy" id="3848"/>
    <lineage>
        <taxon>Eukaryota</taxon>
        <taxon>Viridiplantae</taxon>
        <taxon>Streptophyta</taxon>
        <taxon>Embryophyta</taxon>
        <taxon>Tracheophyta</taxon>
        <taxon>Spermatophyta</taxon>
        <taxon>Magnoliopsida</taxon>
        <taxon>eudicotyledons</taxon>
        <taxon>Gunneridae</taxon>
        <taxon>Pentapetalae</taxon>
        <taxon>rosids</taxon>
        <taxon>fabids</taxon>
        <taxon>Fabales</taxon>
        <taxon>Fabaceae</taxon>
        <taxon>Papilionoideae</taxon>
        <taxon>50 kb inversion clade</taxon>
        <taxon>NPAAA clade</taxon>
        <taxon>indigoferoid/millettioid clade</taxon>
        <taxon>Phaseoleae</taxon>
        <taxon>Glycine</taxon>
        <taxon>Glycine subgen. Soja</taxon>
    </lineage>
</organism>
<gene>
    <name evidence="5" type="ORF">D0Y65_044403</name>
</gene>
<dbReference type="InterPro" id="IPR011990">
    <property type="entry name" value="TPR-like_helical_dom_sf"/>
</dbReference>
<sequence>MEQKPPSPAENSAAAAPSSDEAKPSLFPLFPLTASSSLQTTTTSSTPQWLSNTSFTTDISVINDVVASQLNRETMQSPLQDDNDEDENRAQANPVPSSRYEILESSESDGGGRDRERKKRKKRKKRKRDSSAERGGFNAFGSRKSRVRAWVDSEAKVAKDYYIDSHGDRDNLAFGCIYRMDIARYKPYNPLKLSGLHVRGLYWWNRSGSLLERDGDVDALDAKMKCAGRYWSGKYMALERHKSFKRIHLVAPKLSPVTMQDEFIPLSESDTGASRGAVDSDSVSKTSASLEESWEDEMLNKTREFNKLTREHPHDEKVWLAFAEFQDKVAGMQRQKGARLQTLAKKISILEKAVELNPDNEEILLCLLKAYQMRDSSDVLIARWEKILLQHSGSYKLWREFLHIVQRNFSRFKVSEVRKMYAHAIEALSASCSKHSRQVLQAANPSSPDPVFVQLELGLVDIFLSLCRFEWQTGYRELATALFQAEIEFSLFCPPLLLTEQSKHRLFEHFWNSGGARVGEEGALGWSTWLEKEEETRQRVMNEELSRENEGGGWTGWSEPWSKDNEGIANVEHETMNDVVMEDIQDEEEYTEVEPEVDTEDLLKMLGIDMNDGDGGEVNDTLTWIKWSKEESSRDCDQWMPVRGKSGTTSPANEADKTDEDEQLLRVVLYEDVNEYLFSLSTTEARLSLLSQFIDFYGGKMSQLFCSNSPTWADNILSLEDLPDSMLEKLKCIHEVLTKRQNSLAGFSFEFISGSLSRNADIMKFIRNAVLLCLTVFPRNYMLEEAVLISEELYVTKMNSSNGMITPCRSLAKSLLKSDRQDLLLCGVYARREATYGNIDHARKVFDMALLSVEELPVELQSNAPLLYFWYAEVELANNSANDRESSSRAIHILSCLGSGTKYNPFKSQASSLLLLRAHQGFKEKLRTVWSSWVRGIINDQSVALICSAALFEELTTGWDAGIEVLNQAFSMVLPERRSQGYQLEFLFNYYIKMLQRHQRQSSLMKVWESILHGLQIYPFSPELLKDVVEVGHYYTTSNKLRRILDDCSYKKPSVVLWLFALSYEMFKGGSHHRIRGLFEKALGNDRLCSSVLLWRCYIMFEMEIAHDPSAARRAFFRAIHSCPWSKRLWLDGFLKLNSVLTAKELSDLQEVMRDKELNLRTDIYEILLQQS</sequence>
<evidence type="ECO:0000313" key="5">
    <source>
        <dbReference type="EMBL" id="RZB62135.1"/>
    </source>
</evidence>
<dbReference type="GO" id="GO:0071013">
    <property type="term" value="C:catalytic step 2 spliceosome"/>
    <property type="evidence" value="ECO:0007669"/>
    <property type="project" value="TreeGrafter"/>
</dbReference>
<dbReference type="AlphaFoldDB" id="A0A445GLM4"/>
<dbReference type="EMBL" id="QZWG01000016">
    <property type="protein sequence ID" value="RZB62135.1"/>
    <property type="molecule type" value="Genomic_DNA"/>
</dbReference>
<feature type="region of interest" description="Disordered" evidence="4">
    <location>
        <begin position="76"/>
        <end position="138"/>
    </location>
</feature>
<accession>A0A445GLM4</accession>
<evidence type="ECO:0000256" key="4">
    <source>
        <dbReference type="SAM" id="MobiDB-lite"/>
    </source>
</evidence>
<dbReference type="Pfam" id="PF08424">
    <property type="entry name" value="NRDE-2"/>
    <property type="match status" value="1"/>
</dbReference>
<dbReference type="PANTHER" id="PTHR13471:SF0">
    <property type="entry name" value="NUCLEAR EXOSOME REGULATOR NRDE2"/>
    <property type="match status" value="1"/>
</dbReference>
<dbReference type="SUPFAM" id="SSF48452">
    <property type="entry name" value="TPR-like"/>
    <property type="match status" value="2"/>
</dbReference>
<proteinExistence type="inferred from homology"/>
<dbReference type="Gene3D" id="1.25.40.10">
    <property type="entry name" value="Tetratricopeptide repeat domain"/>
    <property type="match status" value="3"/>
</dbReference>
<dbReference type="PANTHER" id="PTHR13471">
    <property type="entry name" value="TETRATRICOPEPTIDE-LIKE HELICAL"/>
    <property type="match status" value="1"/>
</dbReference>
<comment type="caution">
    <text evidence="5">The sequence shown here is derived from an EMBL/GenBank/DDBJ whole genome shotgun (WGS) entry which is preliminary data.</text>
</comment>
<dbReference type="InterPro" id="IPR003107">
    <property type="entry name" value="HAT"/>
</dbReference>
<dbReference type="SMART" id="SM00386">
    <property type="entry name" value="HAT"/>
    <property type="match status" value="6"/>
</dbReference>
<evidence type="ECO:0000256" key="3">
    <source>
        <dbReference type="ARBA" id="ARBA00023242"/>
    </source>
</evidence>
<comment type="subcellular location">
    <subcellularLocation>
        <location evidence="1">Nucleus</location>
    </subcellularLocation>
</comment>
<dbReference type="GO" id="GO:1902369">
    <property type="term" value="P:negative regulation of RNA catabolic process"/>
    <property type="evidence" value="ECO:0007669"/>
    <property type="project" value="TreeGrafter"/>
</dbReference>
<dbReference type="GO" id="GO:0031048">
    <property type="term" value="P:regulatory ncRNA-mediated heterochromatin formation"/>
    <property type="evidence" value="ECO:0007669"/>
    <property type="project" value="TreeGrafter"/>
</dbReference>
<protein>
    <submittedName>
        <fullName evidence="5">Protein NRDE2-like isoform A</fullName>
    </submittedName>
</protein>
<dbReference type="Gramene" id="XM_028350023.1">
    <property type="protein sequence ID" value="XP_028205824.1"/>
    <property type="gene ID" value="LOC114389364"/>
</dbReference>
<evidence type="ECO:0000313" key="6">
    <source>
        <dbReference type="Proteomes" id="UP000289340"/>
    </source>
</evidence>
<keyword evidence="3" id="KW-0539">Nucleus</keyword>
<reference evidence="5 6" key="1">
    <citation type="submission" date="2018-09" db="EMBL/GenBank/DDBJ databases">
        <title>A high-quality reference genome of wild soybean provides a powerful tool to mine soybean genomes.</title>
        <authorList>
            <person name="Xie M."/>
            <person name="Chung C.Y.L."/>
            <person name="Li M.-W."/>
            <person name="Wong F.-L."/>
            <person name="Chan T.-F."/>
            <person name="Lam H.-M."/>
        </authorList>
    </citation>
    <scope>NUCLEOTIDE SEQUENCE [LARGE SCALE GENOMIC DNA]</scope>
    <source>
        <strain evidence="6">cv. W05</strain>
        <tissue evidence="5">Hypocotyl of etiolated seedlings</tissue>
    </source>
</reference>
<evidence type="ECO:0000256" key="1">
    <source>
        <dbReference type="ARBA" id="ARBA00004123"/>
    </source>
</evidence>
<feature type="compositionally biased region" description="Low complexity" evidence="4">
    <location>
        <begin position="9"/>
        <end position="19"/>
    </location>
</feature>
<dbReference type="InterPro" id="IPR013633">
    <property type="entry name" value="NRDE-2"/>
</dbReference>
<comment type="similarity">
    <text evidence="2">Belongs to the NRDE2 family.</text>
</comment>
<name>A0A445GLM4_GLYSO</name>
<feature type="region of interest" description="Disordered" evidence="4">
    <location>
        <begin position="543"/>
        <end position="562"/>
    </location>
</feature>
<feature type="region of interest" description="Disordered" evidence="4">
    <location>
        <begin position="1"/>
        <end position="27"/>
    </location>
</feature>
<dbReference type="GO" id="GO:0006396">
    <property type="term" value="P:RNA processing"/>
    <property type="evidence" value="ECO:0007669"/>
    <property type="project" value="InterPro"/>
</dbReference>